<dbReference type="HAMAP" id="MF_00014">
    <property type="entry name" value="Ribosome_mat_RimM"/>
    <property type="match status" value="1"/>
</dbReference>
<keyword evidence="3 5" id="KW-0698">rRNA processing</keyword>
<dbReference type="AlphaFoldDB" id="F6DBF6"/>
<evidence type="ECO:0000256" key="3">
    <source>
        <dbReference type="ARBA" id="ARBA00022552"/>
    </source>
</evidence>
<dbReference type="OrthoDB" id="9783509at2"/>
<keyword evidence="2 5" id="KW-0690">Ribosome biogenesis</keyword>
<sequence>MEQNPLIVGRINGVFGVKGWVKVFSFTDPIGNIVSYQPWQVKTAQGWQQMTVCESQAPQGGKAIIVHLEGVDTREQARDLMGADIAIFRDQLPDDQSGFYWHDLVGLNVENSHGHCYGKVKEFLETGAHDVMRIVGSETYLIPFVMDVYVMSVDFEQKTILVEWPTEQD</sequence>
<dbReference type="Proteomes" id="UP000009232">
    <property type="component" value="Chromosome"/>
</dbReference>
<dbReference type="EMBL" id="CP002776">
    <property type="protein sequence ID" value="AEG31264.1"/>
    <property type="molecule type" value="Genomic_DNA"/>
</dbReference>
<dbReference type="InterPro" id="IPR011961">
    <property type="entry name" value="RimM"/>
</dbReference>
<evidence type="ECO:0000256" key="1">
    <source>
        <dbReference type="ARBA" id="ARBA00022490"/>
    </source>
</evidence>
<evidence type="ECO:0000313" key="8">
    <source>
        <dbReference type="EMBL" id="AEG31264.1"/>
    </source>
</evidence>
<gene>
    <name evidence="5" type="primary">rimM</name>
    <name evidence="8" type="ordered locus">Thicy_0491</name>
</gene>
<evidence type="ECO:0000256" key="2">
    <source>
        <dbReference type="ARBA" id="ARBA00022517"/>
    </source>
</evidence>
<dbReference type="STRING" id="717773.Thicy_0491"/>
<feature type="domain" description="Ribosome maturation factor RimM PRC barrel" evidence="7">
    <location>
        <begin position="101"/>
        <end position="166"/>
    </location>
</feature>
<dbReference type="GO" id="GO:0006364">
    <property type="term" value="P:rRNA processing"/>
    <property type="evidence" value="ECO:0007669"/>
    <property type="project" value="UniProtKB-UniRule"/>
</dbReference>
<keyword evidence="1 5" id="KW-0963">Cytoplasm</keyword>
<dbReference type="RefSeq" id="WP_013835045.1">
    <property type="nucleotide sequence ID" value="NC_015581.1"/>
</dbReference>
<dbReference type="Pfam" id="PF01782">
    <property type="entry name" value="RimM"/>
    <property type="match status" value="1"/>
</dbReference>
<proteinExistence type="inferred from homology"/>
<evidence type="ECO:0000259" key="6">
    <source>
        <dbReference type="Pfam" id="PF01782"/>
    </source>
</evidence>
<dbReference type="GO" id="GO:0005737">
    <property type="term" value="C:cytoplasm"/>
    <property type="evidence" value="ECO:0007669"/>
    <property type="project" value="UniProtKB-SubCell"/>
</dbReference>
<dbReference type="InterPro" id="IPR056792">
    <property type="entry name" value="PRC_RimM"/>
</dbReference>
<accession>F6DBF6</accession>
<comment type="subcellular location">
    <subcellularLocation>
        <location evidence="5">Cytoplasm</location>
    </subcellularLocation>
</comment>
<dbReference type="InterPro" id="IPR036976">
    <property type="entry name" value="RimM_N_sf"/>
</dbReference>
<dbReference type="GO" id="GO:0005840">
    <property type="term" value="C:ribosome"/>
    <property type="evidence" value="ECO:0007669"/>
    <property type="project" value="InterPro"/>
</dbReference>
<dbReference type="InterPro" id="IPR011033">
    <property type="entry name" value="PRC_barrel-like_sf"/>
</dbReference>
<comment type="similarity">
    <text evidence="5">Belongs to the RimM family.</text>
</comment>
<dbReference type="Gene3D" id="2.40.30.60">
    <property type="entry name" value="RimM"/>
    <property type="match status" value="1"/>
</dbReference>
<dbReference type="Gene3D" id="2.30.30.240">
    <property type="entry name" value="PRC-barrel domain"/>
    <property type="match status" value="1"/>
</dbReference>
<feature type="domain" description="RimM N-terminal" evidence="6">
    <location>
        <begin position="8"/>
        <end position="90"/>
    </location>
</feature>
<dbReference type="NCBIfam" id="TIGR02273">
    <property type="entry name" value="16S_RimM"/>
    <property type="match status" value="1"/>
</dbReference>
<dbReference type="GO" id="GO:0043022">
    <property type="term" value="F:ribosome binding"/>
    <property type="evidence" value="ECO:0007669"/>
    <property type="project" value="InterPro"/>
</dbReference>
<evidence type="ECO:0000256" key="5">
    <source>
        <dbReference type="HAMAP-Rule" id="MF_00014"/>
    </source>
</evidence>
<comment type="domain">
    <text evidence="5">The PRC barrel domain binds ribosomal protein uS19.</text>
</comment>
<dbReference type="GO" id="GO:0042274">
    <property type="term" value="P:ribosomal small subunit biogenesis"/>
    <property type="evidence" value="ECO:0007669"/>
    <property type="project" value="UniProtKB-UniRule"/>
</dbReference>
<name>F6DBF6_THICA</name>
<dbReference type="PANTHER" id="PTHR33692">
    <property type="entry name" value="RIBOSOME MATURATION FACTOR RIMM"/>
    <property type="match status" value="1"/>
</dbReference>
<dbReference type="SUPFAM" id="SSF50346">
    <property type="entry name" value="PRC-barrel domain"/>
    <property type="match status" value="1"/>
</dbReference>
<dbReference type="eggNOG" id="COG0806">
    <property type="taxonomic scope" value="Bacteria"/>
</dbReference>
<keyword evidence="4 5" id="KW-0143">Chaperone</keyword>
<dbReference type="InterPro" id="IPR002676">
    <property type="entry name" value="RimM_N"/>
</dbReference>
<dbReference type="KEGG" id="tcy:Thicy_0491"/>
<dbReference type="SUPFAM" id="SSF50447">
    <property type="entry name" value="Translation proteins"/>
    <property type="match status" value="1"/>
</dbReference>
<evidence type="ECO:0000313" key="9">
    <source>
        <dbReference type="Proteomes" id="UP000009232"/>
    </source>
</evidence>
<organism evidence="8 9">
    <name type="scientific">Thiomicrospira cyclica (strain DSM 14477 / JCM 11371 / ALM1)</name>
    <name type="common">Thioalkalimicrobium cyclicum</name>
    <dbReference type="NCBI Taxonomy" id="717773"/>
    <lineage>
        <taxon>Bacteria</taxon>
        <taxon>Pseudomonadati</taxon>
        <taxon>Pseudomonadota</taxon>
        <taxon>Gammaproteobacteria</taxon>
        <taxon>Thiotrichales</taxon>
        <taxon>Piscirickettsiaceae</taxon>
        <taxon>Thiomicrospira</taxon>
    </lineage>
</organism>
<dbReference type="InterPro" id="IPR009000">
    <property type="entry name" value="Transl_B-barrel_sf"/>
</dbReference>
<protein>
    <recommendedName>
        <fullName evidence="5">Ribosome maturation factor RimM</fullName>
    </recommendedName>
</protein>
<keyword evidence="9" id="KW-1185">Reference proteome</keyword>
<dbReference type="HOGENOM" id="CLU_077636_1_0_6"/>
<dbReference type="Pfam" id="PF24986">
    <property type="entry name" value="PRC_RimM"/>
    <property type="match status" value="1"/>
</dbReference>
<dbReference type="PANTHER" id="PTHR33692:SF1">
    <property type="entry name" value="RIBOSOME MATURATION FACTOR RIMM"/>
    <property type="match status" value="1"/>
</dbReference>
<evidence type="ECO:0000256" key="4">
    <source>
        <dbReference type="ARBA" id="ARBA00023186"/>
    </source>
</evidence>
<comment type="subunit">
    <text evidence="5">Binds ribosomal protein uS19.</text>
</comment>
<comment type="function">
    <text evidence="5">An accessory protein needed during the final step in the assembly of 30S ribosomal subunit, possibly for assembly of the head region. Essential for efficient processing of 16S rRNA. May be needed both before and after RbfA during the maturation of 16S rRNA. It has affinity for free ribosomal 30S subunits but not for 70S ribosomes.</text>
</comment>
<reference evidence="8 9" key="1">
    <citation type="submission" date="2011-05" db="EMBL/GenBank/DDBJ databases">
        <title>Complete sequence of Thioalkalimicrobium cyclicum ALM1.</title>
        <authorList>
            <consortium name="US DOE Joint Genome Institute"/>
            <person name="Lucas S."/>
            <person name="Han J."/>
            <person name="Lapidus A."/>
            <person name="Cheng J.-F."/>
            <person name="Goodwin L."/>
            <person name="Pitluck S."/>
            <person name="Peters L."/>
            <person name="Mikhailova N."/>
            <person name="Davenport K."/>
            <person name="Han C."/>
            <person name="Tapia R."/>
            <person name="Land M."/>
            <person name="Hauser L."/>
            <person name="Kyrpides N."/>
            <person name="Ivanova N."/>
            <person name="Pagani I."/>
            <person name="Kappler U."/>
            <person name="Woyke T."/>
        </authorList>
    </citation>
    <scope>NUCLEOTIDE SEQUENCE [LARGE SCALE GENOMIC DNA]</scope>
    <source>
        <strain evidence="9">DSM 14477 / JCM 11371 / ALM1</strain>
    </source>
</reference>
<evidence type="ECO:0000259" key="7">
    <source>
        <dbReference type="Pfam" id="PF24986"/>
    </source>
</evidence>